<name>A0ABU3TY75_9FIRM</name>
<evidence type="ECO:0000313" key="2">
    <source>
        <dbReference type="Proteomes" id="UP001263246"/>
    </source>
</evidence>
<organism evidence="1 2">
    <name type="scientific">Faecalibacterium wellingii</name>
    <dbReference type="NCBI Taxonomy" id="2929491"/>
    <lineage>
        <taxon>Bacteria</taxon>
        <taxon>Bacillati</taxon>
        <taxon>Bacillota</taxon>
        <taxon>Clostridia</taxon>
        <taxon>Eubacteriales</taxon>
        <taxon>Oscillospiraceae</taxon>
        <taxon>Faecalibacterium</taxon>
    </lineage>
</organism>
<comment type="caution">
    <text evidence="1">The sequence shown here is derived from an EMBL/GenBank/DDBJ whole genome shotgun (WGS) entry which is preliminary data.</text>
</comment>
<dbReference type="EMBL" id="JAWHPR010000003">
    <property type="protein sequence ID" value="MDU8688238.1"/>
    <property type="molecule type" value="Genomic_DNA"/>
</dbReference>
<sequence>MLRSHKADLQKNLRISIFFAKIYQYKPLKVLENYGKIHGVKGTAHIGGNNHGQSEIFDVRHWCTNYCRLP</sequence>
<protein>
    <submittedName>
        <fullName evidence="1">Uncharacterized protein</fullName>
    </submittedName>
</protein>
<keyword evidence="2" id="KW-1185">Reference proteome</keyword>
<gene>
    <name evidence="1" type="ORF">RX402_05660</name>
</gene>
<reference evidence="1 2" key="1">
    <citation type="submission" date="2023-10" db="EMBL/GenBank/DDBJ databases">
        <title>Host Genetic Regulation of Human Gut Microbial Structural Variation.</title>
        <authorList>
            <person name="Harmsen H.J.M."/>
        </authorList>
    </citation>
    <scope>NUCLEOTIDE SEQUENCE [LARGE SCALE GENOMIC DNA]</scope>
    <source>
        <strain evidence="1 2">HTF-F</strain>
    </source>
</reference>
<dbReference type="Proteomes" id="UP001263246">
    <property type="component" value="Unassembled WGS sequence"/>
</dbReference>
<accession>A0ABU3TY75</accession>
<evidence type="ECO:0000313" key="1">
    <source>
        <dbReference type="EMBL" id="MDU8688238.1"/>
    </source>
</evidence>
<proteinExistence type="predicted"/>